<evidence type="ECO:0000256" key="1">
    <source>
        <dbReference type="ARBA" id="ARBA00010759"/>
    </source>
</evidence>
<dbReference type="PIRSF" id="PIRSF004749">
    <property type="entry name" value="Pep_def"/>
    <property type="match status" value="1"/>
</dbReference>
<dbReference type="NCBIfam" id="NF001159">
    <property type="entry name" value="PRK00150.1-3"/>
    <property type="match status" value="1"/>
</dbReference>
<dbReference type="HOGENOM" id="CLU_061901_2_0_10"/>
<comment type="catalytic activity">
    <reaction evidence="4">
        <text>N-terminal N-formyl-L-methionyl-[peptide] + H2O = N-terminal L-methionyl-[peptide] + formate</text>
        <dbReference type="Rhea" id="RHEA:24420"/>
        <dbReference type="Rhea" id="RHEA-COMP:10639"/>
        <dbReference type="Rhea" id="RHEA-COMP:10640"/>
        <dbReference type="ChEBI" id="CHEBI:15377"/>
        <dbReference type="ChEBI" id="CHEBI:15740"/>
        <dbReference type="ChEBI" id="CHEBI:49298"/>
        <dbReference type="ChEBI" id="CHEBI:64731"/>
        <dbReference type="EC" id="3.5.1.88"/>
    </reaction>
</comment>
<dbReference type="KEGG" id="hhy:Halhy_4834"/>
<dbReference type="NCBIfam" id="TIGR00079">
    <property type="entry name" value="pept_deformyl"/>
    <property type="match status" value="1"/>
</dbReference>
<dbReference type="PANTHER" id="PTHR10458">
    <property type="entry name" value="PEPTIDE DEFORMYLASE"/>
    <property type="match status" value="1"/>
</dbReference>
<accession>F4KYY0</accession>
<dbReference type="SUPFAM" id="SSF56420">
    <property type="entry name" value="Peptide deformylase"/>
    <property type="match status" value="1"/>
</dbReference>
<dbReference type="GO" id="GO:0006412">
    <property type="term" value="P:translation"/>
    <property type="evidence" value="ECO:0007669"/>
    <property type="project" value="UniProtKB-UniRule"/>
</dbReference>
<comment type="similarity">
    <text evidence="1 4">Belongs to the polypeptide deformylase family.</text>
</comment>
<organism evidence="5 6">
    <name type="scientific">Haliscomenobacter hydrossis (strain ATCC 27775 / DSM 1100 / LMG 10767 / O)</name>
    <dbReference type="NCBI Taxonomy" id="760192"/>
    <lineage>
        <taxon>Bacteria</taxon>
        <taxon>Pseudomonadati</taxon>
        <taxon>Bacteroidota</taxon>
        <taxon>Saprospiria</taxon>
        <taxon>Saprospirales</taxon>
        <taxon>Haliscomenobacteraceae</taxon>
        <taxon>Haliscomenobacter</taxon>
    </lineage>
</organism>
<evidence type="ECO:0000313" key="5">
    <source>
        <dbReference type="EMBL" id="AEE52667.1"/>
    </source>
</evidence>
<keyword evidence="4" id="KW-0648">Protein biosynthesis</keyword>
<feature type="binding site" evidence="4">
    <location>
        <position position="140"/>
    </location>
    <ligand>
        <name>Fe cation</name>
        <dbReference type="ChEBI" id="CHEBI:24875"/>
    </ligand>
</feature>
<dbReference type="InterPro" id="IPR023635">
    <property type="entry name" value="Peptide_deformylase"/>
</dbReference>
<dbReference type="EMBL" id="CP002691">
    <property type="protein sequence ID" value="AEE52667.1"/>
    <property type="molecule type" value="Genomic_DNA"/>
</dbReference>
<evidence type="ECO:0000256" key="2">
    <source>
        <dbReference type="ARBA" id="ARBA00022723"/>
    </source>
</evidence>
<dbReference type="GO" id="GO:0042586">
    <property type="term" value="F:peptide deformylase activity"/>
    <property type="evidence" value="ECO:0007669"/>
    <property type="project" value="UniProtKB-UniRule"/>
</dbReference>
<dbReference type="EC" id="3.5.1.88" evidence="4"/>
<keyword evidence="6" id="KW-1185">Reference proteome</keyword>
<evidence type="ECO:0000313" key="6">
    <source>
        <dbReference type="Proteomes" id="UP000008461"/>
    </source>
</evidence>
<reference evidence="5 6" key="1">
    <citation type="journal article" date="2011" name="Stand. Genomic Sci.">
        <title>Complete genome sequence of Haliscomenobacter hydrossis type strain (O).</title>
        <authorList>
            <consortium name="US DOE Joint Genome Institute (JGI-PGF)"/>
            <person name="Daligault H."/>
            <person name="Lapidus A."/>
            <person name="Zeytun A."/>
            <person name="Nolan M."/>
            <person name="Lucas S."/>
            <person name="Del Rio T.G."/>
            <person name="Tice H."/>
            <person name="Cheng J.F."/>
            <person name="Tapia R."/>
            <person name="Han C."/>
            <person name="Goodwin L."/>
            <person name="Pitluck S."/>
            <person name="Liolios K."/>
            <person name="Pagani I."/>
            <person name="Ivanova N."/>
            <person name="Huntemann M."/>
            <person name="Mavromatis K."/>
            <person name="Mikhailova N."/>
            <person name="Pati A."/>
            <person name="Chen A."/>
            <person name="Palaniappan K."/>
            <person name="Land M."/>
            <person name="Hauser L."/>
            <person name="Brambilla E.M."/>
            <person name="Rohde M."/>
            <person name="Verbarg S."/>
            <person name="Goker M."/>
            <person name="Bristow J."/>
            <person name="Eisen J.A."/>
            <person name="Markowitz V."/>
            <person name="Hugenholtz P."/>
            <person name="Kyrpides N.C."/>
            <person name="Klenk H.P."/>
            <person name="Woyke T."/>
        </authorList>
    </citation>
    <scope>NUCLEOTIDE SEQUENCE [LARGE SCALE GENOMIC DNA]</scope>
    <source>
        <strain evidence="6">ATCC 27775 / DSM 1100 / LMG 10767 / O</strain>
    </source>
</reference>
<feature type="binding site" evidence="4">
    <location>
        <position position="98"/>
    </location>
    <ligand>
        <name>Fe cation</name>
        <dbReference type="ChEBI" id="CHEBI:24875"/>
    </ligand>
</feature>
<dbReference type="GO" id="GO:0046872">
    <property type="term" value="F:metal ion binding"/>
    <property type="evidence" value="ECO:0007669"/>
    <property type="project" value="UniProtKB-KW"/>
</dbReference>
<keyword evidence="3 4" id="KW-0378">Hydrolase</keyword>
<dbReference type="CDD" id="cd00487">
    <property type="entry name" value="Pep_deformylase"/>
    <property type="match status" value="1"/>
</dbReference>
<feature type="active site" evidence="4">
    <location>
        <position position="141"/>
    </location>
</feature>
<dbReference type="Pfam" id="PF01327">
    <property type="entry name" value="Pep_deformylase"/>
    <property type="match status" value="1"/>
</dbReference>
<reference key="2">
    <citation type="submission" date="2011-04" db="EMBL/GenBank/DDBJ databases">
        <title>Complete sequence of chromosome of Haliscomenobacter hydrossis DSM 1100.</title>
        <authorList>
            <consortium name="US DOE Joint Genome Institute (JGI-PGF)"/>
            <person name="Lucas S."/>
            <person name="Han J."/>
            <person name="Lapidus A."/>
            <person name="Bruce D."/>
            <person name="Goodwin L."/>
            <person name="Pitluck S."/>
            <person name="Peters L."/>
            <person name="Kyrpides N."/>
            <person name="Mavromatis K."/>
            <person name="Ivanova N."/>
            <person name="Ovchinnikova G."/>
            <person name="Pagani I."/>
            <person name="Daligault H."/>
            <person name="Detter J.C."/>
            <person name="Han C."/>
            <person name="Land M."/>
            <person name="Hauser L."/>
            <person name="Markowitz V."/>
            <person name="Cheng J.-F."/>
            <person name="Hugenholtz P."/>
            <person name="Woyke T."/>
            <person name="Wu D."/>
            <person name="Verbarg S."/>
            <person name="Frueling A."/>
            <person name="Brambilla E."/>
            <person name="Klenk H.-P."/>
            <person name="Eisen J.A."/>
        </authorList>
    </citation>
    <scope>NUCLEOTIDE SEQUENCE</scope>
    <source>
        <strain>DSM 1100</strain>
    </source>
</reference>
<dbReference type="eggNOG" id="COG0242">
    <property type="taxonomic scope" value="Bacteria"/>
</dbReference>
<dbReference type="PANTHER" id="PTHR10458:SF22">
    <property type="entry name" value="PEPTIDE DEFORMYLASE"/>
    <property type="match status" value="1"/>
</dbReference>
<gene>
    <name evidence="4" type="primary">def</name>
    <name evidence="5" type="ordered locus">Halhy_4834</name>
</gene>
<proteinExistence type="inferred from homology"/>
<evidence type="ECO:0000256" key="3">
    <source>
        <dbReference type="ARBA" id="ARBA00022801"/>
    </source>
</evidence>
<protein>
    <recommendedName>
        <fullName evidence="4">Peptide deformylase</fullName>
        <shortName evidence="4">PDF</shortName>
        <ecNumber evidence="4">3.5.1.88</ecNumber>
    </recommendedName>
    <alternativeName>
        <fullName evidence="4">Polypeptide deformylase</fullName>
    </alternativeName>
</protein>
<name>F4KYY0_HALH1</name>
<dbReference type="RefSeq" id="WP_013767204.1">
    <property type="nucleotide sequence ID" value="NC_015510.1"/>
</dbReference>
<dbReference type="PRINTS" id="PR01576">
    <property type="entry name" value="PDEFORMYLASE"/>
</dbReference>
<dbReference type="Proteomes" id="UP000008461">
    <property type="component" value="Chromosome"/>
</dbReference>
<sequence length="183" mass="21138">MLLPIYAYGHPVLRKKAEDITPDYEDLSKLIADMWETMYHAEGVGLAAPQIGRPIRLFIIDSIQLEEKGKDVIGLKTVFINAEKVEEKGKIWAYEEGCLSIPDIRGDVDRLDTLTLRYLDENFVEHITTFDGINARVIQHEYDHIEGILFLEYLKPVKKAMIRGRLENIRKGKVKVDYKMKFA</sequence>
<dbReference type="HAMAP" id="MF_00163">
    <property type="entry name" value="Pep_deformylase"/>
    <property type="match status" value="1"/>
</dbReference>
<dbReference type="Gene3D" id="3.90.45.10">
    <property type="entry name" value="Peptide deformylase"/>
    <property type="match status" value="1"/>
</dbReference>
<keyword evidence="4" id="KW-0408">Iron</keyword>
<keyword evidence="2 4" id="KW-0479">Metal-binding</keyword>
<dbReference type="STRING" id="760192.Halhy_4834"/>
<dbReference type="InterPro" id="IPR036821">
    <property type="entry name" value="Peptide_deformylase_sf"/>
</dbReference>
<feature type="binding site" evidence="4">
    <location>
        <position position="144"/>
    </location>
    <ligand>
        <name>Fe cation</name>
        <dbReference type="ChEBI" id="CHEBI:24875"/>
    </ligand>
</feature>
<comment type="function">
    <text evidence="4">Removes the formyl group from the N-terminal Met of newly synthesized proteins. Requires at least a dipeptide for an efficient rate of reaction. N-terminal L-methionine is a prerequisite for activity but the enzyme has broad specificity at other positions.</text>
</comment>
<comment type="cofactor">
    <cofactor evidence="4">
        <name>Fe(2+)</name>
        <dbReference type="ChEBI" id="CHEBI:29033"/>
    </cofactor>
    <text evidence="4">Binds 1 Fe(2+) ion.</text>
</comment>
<dbReference type="OrthoDB" id="9784988at2"/>
<evidence type="ECO:0000256" key="4">
    <source>
        <dbReference type="HAMAP-Rule" id="MF_00163"/>
    </source>
</evidence>
<dbReference type="AlphaFoldDB" id="F4KYY0"/>